<reference evidence="9" key="1">
    <citation type="submission" date="2022-07" db="EMBL/GenBank/DDBJ databases">
        <title>Taxonomy of Novel Oxalotrophic and Methylotrophic Bacteria.</title>
        <authorList>
            <person name="Sahin N."/>
            <person name="Tani A."/>
        </authorList>
    </citation>
    <scope>NUCLEOTIDE SEQUENCE</scope>
    <source>
        <strain evidence="9">AM327</strain>
    </source>
</reference>
<dbReference type="CDD" id="cd06171">
    <property type="entry name" value="Sigma70_r4"/>
    <property type="match status" value="1"/>
</dbReference>
<organism evidence="9 10">
    <name type="scientific">Neptunitalea chrysea</name>
    <dbReference type="NCBI Taxonomy" id="1647581"/>
    <lineage>
        <taxon>Bacteria</taxon>
        <taxon>Pseudomonadati</taxon>
        <taxon>Bacteroidota</taxon>
        <taxon>Flavobacteriia</taxon>
        <taxon>Flavobacteriales</taxon>
        <taxon>Flavobacteriaceae</taxon>
        <taxon>Neptunitalea</taxon>
    </lineage>
</organism>
<comment type="similarity">
    <text evidence="1 6">Belongs to the sigma-70 factor family. ECF subfamily.</text>
</comment>
<keyword evidence="3 6" id="KW-0731">Sigma factor</keyword>
<dbReference type="InterPro" id="IPR039425">
    <property type="entry name" value="RNA_pol_sigma-70-like"/>
</dbReference>
<dbReference type="GO" id="GO:0016987">
    <property type="term" value="F:sigma factor activity"/>
    <property type="evidence" value="ECO:0007669"/>
    <property type="project" value="UniProtKB-KW"/>
</dbReference>
<dbReference type="PROSITE" id="PS01063">
    <property type="entry name" value="SIGMA70_ECF"/>
    <property type="match status" value="1"/>
</dbReference>
<evidence type="ECO:0000259" key="7">
    <source>
        <dbReference type="Pfam" id="PF04542"/>
    </source>
</evidence>
<keyword evidence="2 6" id="KW-0805">Transcription regulation</keyword>
<feature type="domain" description="RNA polymerase sigma factor 70 region 4 type 2" evidence="8">
    <location>
        <begin position="123"/>
        <end position="170"/>
    </location>
</feature>
<evidence type="ECO:0000256" key="4">
    <source>
        <dbReference type="ARBA" id="ARBA00023125"/>
    </source>
</evidence>
<dbReference type="Gene3D" id="1.10.10.10">
    <property type="entry name" value="Winged helix-like DNA-binding domain superfamily/Winged helix DNA-binding domain"/>
    <property type="match status" value="1"/>
</dbReference>
<evidence type="ECO:0000313" key="10">
    <source>
        <dbReference type="Proteomes" id="UP001143545"/>
    </source>
</evidence>
<feature type="domain" description="RNA polymerase sigma-70 region 2" evidence="7">
    <location>
        <begin position="22"/>
        <end position="89"/>
    </location>
</feature>
<dbReference type="Proteomes" id="UP001143545">
    <property type="component" value="Unassembled WGS sequence"/>
</dbReference>
<keyword evidence="4 6" id="KW-0238">DNA-binding</keyword>
<dbReference type="RefSeq" id="WP_281756513.1">
    <property type="nucleotide sequence ID" value="NZ_BRVP01000036.1"/>
</dbReference>
<dbReference type="PANTHER" id="PTHR43133">
    <property type="entry name" value="RNA POLYMERASE ECF-TYPE SIGMA FACTO"/>
    <property type="match status" value="1"/>
</dbReference>
<sequence>MENHFQILQLIAIGDSKAFEELYNLYKDKVYNTAISYAQSVADAEEITQDVFVKVYNVAAAFKGNSSVSTWIYRITVNTSLNYIKKRDRFSFLRVAKKDTSVSDFVHPGVLLENKEDSQHLFKAMELLPDTQKTAFILSFVEELPRKEVATIMETSLKAVESLLQRAKSNLREVLEKQYPERRNFKK</sequence>
<dbReference type="AlphaFoldDB" id="A0A9W6B954"/>
<dbReference type="SUPFAM" id="SSF88659">
    <property type="entry name" value="Sigma3 and sigma4 domains of RNA polymerase sigma factors"/>
    <property type="match status" value="1"/>
</dbReference>
<dbReference type="Pfam" id="PF04542">
    <property type="entry name" value="Sigma70_r2"/>
    <property type="match status" value="1"/>
</dbReference>
<dbReference type="InterPro" id="IPR013249">
    <property type="entry name" value="RNA_pol_sigma70_r4_t2"/>
</dbReference>
<evidence type="ECO:0000256" key="2">
    <source>
        <dbReference type="ARBA" id="ARBA00023015"/>
    </source>
</evidence>
<dbReference type="SUPFAM" id="SSF88946">
    <property type="entry name" value="Sigma2 domain of RNA polymerase sigma factors"/>
    <property type="match status" value="1"/>
</dbReference>
<evidence type="ECO:0000256" key="3">
    <source>
        <dbReference type="ARBA" id="ARBA00023082"/>
    </source>
</evidence>
<dbReference type="PANTHER" id="PTHR43133:SF51">
    <property type="entry name" value="RNA POLYMERASE SIGMA FACTOR"/>
    <property type="match status" value="1"/>
</dbReference>
<dbReference type="NCBIfam" id="TIGR02937">
    <property type="entry name" value="sigma70-ECF"/>
    <property type="match status" value="1"/>
</dbReference>
<proteinExistence type="inferred from homology"/>
<dbReference type="Pfam" id="PF08281">
    <property type="entry name" value="Sigma70_r4_2"/>
    <property type="match status" value="1"/>
</dbReference>
<keyword evidence="5 6" id="KW-0804">Transcription</keyword>
<protein>
    <recommendedName>
        <fullName evidence="6">RNA polymerase sigma factor</fullName>
    </recommendedName>
</protein>
<dbReference type="InterPro" id="IPR014284">
    <property type="entry name" value="RNA_pol_sigma-70_dom"/>
</dbReference>
<dbReference type="EMBL" id="BRVP01000036">
    <property type="protein sequence ID" value="GLB54132.1"/>
    <property type="molecule type" value="Genomic_DNA"/>
</dbReference>
<dbReference type="InterPro" id="IPR013325">
    <property type="entry name" value="RNA_pol_sigma_r2"/>
</dbReference>
<evidence type="ECO:0000256" key="1">
    <source>
        <dbReference type="ARBA" id="ARBA00010641"/>
    </source>
</evidence>
<evidence type="ECO:0000313" key="9">
    <source>
        <dbReference type="EMBL" id="GLB54132.1"/>
    </source>
</evidence>
<dbReference type="Gene3D" id="1.10.1740.10">
    <property type="match status" value="1"/>
</dbReference>
<dbReference type="GO" id="GO:0006352">
    <property type="term" value="P:DNA-templated transcription initiation"/>
    <property type="evidence" value="ECO:0007669"/>
    <property type="project" value="InterPro"/>
</dbReference>
<comment type="caution">
    <text evidence="9">The sequence shown here is derived from an EMBL/GenBank/DDBJ whole genome shotgun (WGS) entry which is preliminary data.</text>
</comment>
<gene>
    <name evidence="9" type="ORF">NBRC110019_31730</name>
</gene>
<accession>A0A9W6B954</accession>
<dbReference type="InterPro" id="IPR007627">
    <property type="entry name" value="RNA_pol_sigma70_r2"/>
</dbReference>
<name>A0A9W6B954_9FLAO</name>
<dbReference type="GO" id="GO:0003677">
    <property type="term" value="F:DNA binding"/>
    <property type="evidence" value="ECO:0007669"/>
    <property type="project" value="UniProtKB-KW"/>
</dbReference>
<keyword evidence="10" id="KW-1185">Reference proteome</keyword>
<dbReference type="InterPro" id="IPR013324">
    <property type="entry name" value="RNA_pol_sigma_r3/r4-like"/>
</dbReference>
<evidence type="ECO:0000259" key="8">
    <source>
        <dbReference type="Pfam" id="PF08281"/>
    </source>
</evidence>
<evidence type="ECO:0000256" key="6">
    <source>
        <dbReference type="RuleBase" id="RU000716"/>
    </source>
</evidence>
<evidence type="ECO:0000256" key="5">
    <source>
        <dbReference type="ARBA" id="ARBA00023163"/>
    </source>
</evidence>
<dbReference type="InterPro" id="IPR000838">
    <property type="entry name" value="RNA_pol_sigma70_ECF_CS"/>
</dbReference>
<dbReference type="InterPro" id="IPR036388">
    <property type="entry name" value="WH-like_DNA-bd_sf"/>
</dbReference>